<dbReference type="PANTHER" id="PTHR34512">
    <property type="entry name" value="CELL SURFACE PROTEIN"/>
    <property type="match status" value="1"/>
</dbReference>
<dbReference type="SUPFAM" id="SSF50998">
    <property type="entry name" value="Quinoprotein alcohol dehydrogenase-like"/>
    <property type="match status" value="1"/>
</dbReference>
<protein>
    <submittedName>
        <fullName evidence="3">Pyrrolo-quinoline quinone</fullName>
    </submittedName>
</protein>
<dbReference type="KEGG" id="nan:AArc1_4033"/>
<keyword evidence="3" id="KW-0614">Plasmid</keyword>
<organism evidence="3 4">
    <name type="scientific">Natrarchaeobaculum sulfurireducens</name>
    <dbReference type="NCBI Taxonomy" id="2044521"/>
    <lineage>
        <taxon>Archaea</taxon>
        <taxon>Methanobacteriati</taxon>
        <taxon>Methanobacteriota</taxon>
        <taxon>Stenosarchaea group</taxon>
        <taxon>Halobacteria</taxon>
        <taxon>Halobacteriales</taxon>
        <taxon>Natrialbaceae</taxon>
        <taxon>Natrarchaeobaculum</taxon>
    </lineage>
</organism>
<dbReference type="InterPro" id="IPR018391">
    <property type="entry name" value="PQQ_b-propeller_rpt"/>
</dbReference>
<accession>A0A346P9F5</accession>
<dbReference type="InterPro" id="IPR015943">
    <property type="entry name" value="WD40/YVTN_repeat-like_dom_sf"/>
</dbReference>
<evidence type="ECO:0000313" key="4">
    <source>
        <dbReference type="Proteomes" id="UP000258707"/>
    </source>
</evidence>
<proteinExistence type="predicted"/>
<name>A0A346P9F5_9EURY</name>
<feature type="region of interest" description="Disordered" evidence="1">
    <location>
        <begin position="54"/>
        <end position="75"/>
    </location>
</feature>
<feature type="domain" description="Pyrrolo-quinoline quinone repeat" evidence="2">
    <location>
        <begin position="125"/>
        <end position="259"/>
    </location>
</feature>
<dbReference type="InterPro" id="IPR002372">
    <property type="entry name" value="PQQ_rpt_dom"/>
</dbReference>
<dbReference type="Gene3D" id="2.130.10.10">
    <property type="entry name" value="YVTN repeat-like/Quinoprotein amine dehydrogenase"/>
    <property type="match status" value="2"/>
</dbReference>
<dbReference type="AlphaFoldDB" id="A0A346P9F5"/>
<evidence type="ECO:0000313" key="3">
    <source>
        <dbReference type="EMBL" id="AXR76150.1"/>
    </source>
</evidence>
<dbReference type="PANTHER" id="PTHR34512:SF30">
    <property type="entry name" value="OUTER MEMBRANE PROTEIN ASSEMBLY FACTOR BAMB"/>
    <property type="match status" value="1"/>
</dbReference>
<gene>
    <name evidence="3" type="ORF">AArc1_4033</name>
</gene>
<dbReference type="SMART" id="SM00564">
    <property type="entry name" value="PQQ"/>
    <property type="match status" value="4"/>
</dbReference>
<feature type="domain" description="Pyrrolo-quinoline quinone repeat" evidence="2">
    <location>
        <begin position="77"/>
        <end position="124"/>
    </location>
</feature>
<dbReference type="InterPro" id="IPR011047">
    <property type="entry name" value="Quinoprotein_ADH-like_sf"/>
</dbReference>
<reference evidence="3 4" key="1">
    <citation type="submission" date="2017-10" db="EMBL/GenBank/DDBJ databases">
        <title>Phenotypic and genomic properties of facultatively anaerobic sulfur-reducing natronoarchaea from hypersaline soda lakes.</title>
        <authorList>
            <person name="Sorokin D.Y."/>
            <person name="Kublanov I.V."/>
            <person name="Roman P."/>
            <person name="Sinninghe Damste J.S."/>
            <person name="Golyshin P.N."/>
            <person name="Rojo D."/>
            <person name="Ciordia S."/>
            <person name="Mena Md.C."/>
            <person name="Ferrer M."/>
            <person name="Messina E."/>
            <person name="Smedile F."/>
            <person name="La Spada G."/>
            <person name="La Cono V."/>
            <person name="Yakimov M.M."/>
        </authorList>
    </citation>
    <scope>NUCLEOTIDE SEQUENCE [LARGE SCALE GENOMIC DNA]</scope>
    <source>
        <strain evidence="3 4">AArc1</strain>
        <plasmid evidence="4">paarc1-01</plasmid>
    </source>
</reference>
<evidence type="ECO:0000259" key="2">
    <source>
        <dbReference type="Pfam" id="PF13360"/>
    </source>
</evidence>
<dbReference type="Pfam" id="PF13360">
    <property type="entry name" value="PQQ_2"/>
    <property type="match status" value="3"/>
</dbReference>
<sequence>MRRRRILLLTSSATVGLAGCTTARERVGDIRHSPPERRVAPDWRPEQGMWAERDYGPQKCRHNPHSTAPRTEPSIDWQRDLDEALSDGWLVVADDTVYLATRHRLWALDANDGELRWEHHIDGSAGLKYIDGRLYQLNWDLQAPELVARSPDGDEQWRTTVSQQIRGVHEQNGYVFVAGRNRYWVLHADTGQIVRGRDDWVRNMASAGDSLYAASSGILVRYDVDGRTLEERWRAQSEYPTESGQPVIMEDQICDLQYQPSADDGDVVLYSSAGEKRHRIDLDYRPYRLTVTENGLIVSPSATSDGPLLAIRSDGSQRWTADVSGHASAIAANETVYAGYPLVALDVESGERLWKQDSIRPVQLAATDSTLYAVTGDSRLVALRE</sequence>
<dbReference type="EMBL" id="CP024045">
    <property type="protein sequence ID" value="AXR76150.1"/>
    <property type="molecule type" value="Genomic_DNA"/>
</dbReference>
<feature type="domain" description="Pyrrolo-quinoline quinone repeat" evidence="2">
    <location>
        <begin position="288"/>
        <end position="384"/>
    </location>
</feature>
<evidence type="ECO:0000256" key="1">
    <source>
        <dbReference type="SAM" id="MobiDB-lite"/>
    </source>
</evidence>
<dbReference type="PROSITE" id="PS51257">
    <property type="entry name" value="PROKAR_LIPOPROTEIN"/>
    <property type="match status" value="1"/>
</dbReference>
<geneLocation type="plasmid" evidence="4">
    <name>paarc1-01</name>
</geneLocation>
<dbReference type="Proteomes" id="UP000258707">
    <property type="component" value="Plasmid pAArc1-01"/>
</dbReference>